<dbReference type="SMART" id="SM00409">
    <property type="entry name" value="IG"/>
    <property type="match status" value="1"/>
</dbReference>
<feature type="domain" description="Fibronectin type-III" evidence="26">
    <location>
        <begin position="822"/>
        <end position="914"/>
    </location>
</feature>
<dbReference type="SUPFAM" id="SSF49265">
    <property type="entry name" value="Fibronectin type III"/>
    <property type="match status" value="3"/>
</dbReference>
<dbReference type="InterPro" id="IPR011009">
    <property type="entry name" value="Kinase-like_dom_sf"/>
</dbReference>
<dbReference type="Gene3D" id="1.10.510.10">
    <property type="entry name" value="Transferase(Phosphotransferase) domain 1"/>
    <property type="match status" value="1"/>
</dbReference>
<evidence type="ECO:0000256" key="20">
    <source>
        <dbReference type="SAM" id="MobiDB-lite"/>
    </source>
</evidence>
<dbReference type="GO" id="GO:0007169">
    <property type="term" value="P:cell surface receptor protein tyrosine kinase signaling pathway"/>
    <property type="evidence" value="ECO:0007669"/>
    <property type="project" value="TreeGrafter"/>
</dbReference>
<evidence type="ECO:0000259" key="22">
    <source>
        <dbReference type="PROSITE" id="PS50011"/>
    </source>
</evidence>
<dbReference type="EnsemblMetazoa" id="XM_038210735.1">
    <property type="protein sequence ID" value="XP_038066663.1"/>
    <property type="gene ID" value="LOC119736722"/>
</dbReference>
<evidence type="ECO:0000256" key="13">
    <source>
        <dbReference type="ARBA" id="ARBA00023157"/>
    </source>
</evidence>
<evidence type="ECO:0000256" key="12">
    <source>
        <dbReference type="ARBA" id="ARBA00023136"/>
    </source>
</evidence>
<feature type="domain" description="F5/8 type C" evidence="23">
    <location>
        <begin position="35"/>
        <end position="180"/>
    </location>
</feature>
<dbReference type="PRINTS" id="PR00109">
    <property type="entry name" value="TYRKINASE"/>
</dbReference>
<dbReference type="InterPro" id="IPR000421">
    <property type="entry name" value="FA58C"/>
</dbReference>
<keyword evidence="6" id="KW-0479">Metal-binding</keyword>
<evidence type="ECO:0000256" key="16">
    <source>
        <dbReference type="ARBA" id="ARBA00023319"/>
    </source>
</evidence>
<dbReference type="Gene3D" id="2.60.120.260">
    <property type="entry name" value="Galactose-binding domain-like"/>
    <property type="match status" value="1"/>
</dbReference>
<evidence type="ECO:0000259" key="23">
    <source>
        <dbReference type="PROSITE" id="PS50022"/>
    </source>
</evidence>
<dbReference type="InterPro" id="IPR008266">
    <property type="entry name" value="Tyr_kinase_AS"/>
</dbReference>
<dbReference type="Gene3D" id="3.30.200.20">
    <property type="entry name" value="Phosphorylase Kinase, domain 1"/>
    <property type="match status" value="1"/>
</dbReference>
<feature type="transmembrane region" description="Helical" evidence="21">
    <location>
        <begin position="1158"/>
        <end position="1181"/>
    </location>
</feature>
<dbReference type="InterPro" id="IPR020635">
    <property type="entry name" value="Tyr_kinase_cat_dom"/>
</dbReference>
<dbReference type="PROSITE" id="PS50022">
    <property type="entry name" value="FA58C_3"/>
    <property type="match status" value="1"/>
</dbReference>
<evidence type="ECO:0000256" key="14">
    <source>
        <dbReference type="ARBA" id="ARBA00023170"/>
    </source>
</evidence>
<dbReference type="SMART" id="SM00607">
    <property type="entry name" value="FTP"/>
    <property type="match status" value="1"/>
</dbReference>
<dbReference type="PROSITE" id="PS50026">
    <property type="entry name" value="EGF_3"/>
    <property type="match status" value="1"/>
</dbReference>
<dbReference type="Pfam" id="PF23144">
    <property type="entry name" value="Fn3_PTPRU"/>
    <property type="match status" value="1"/>
</dbReference>
<dbReference type="GeneID" id="119736722"/>
<keyword evidence="10" id="KW-0106">Calcium</keyword>
<keyword evidence="4" id="KW-0808">Transferase</keyword>
<feature type="disulfide bond" evidence="18">
    <location>
        <begin position="414"/>
        <end position="423"/>
    </location>
</feature>
<reference evidence="27" key="1">
    <citation type="submission" date="2022-11" db="UniProtKB">
        <authorList>
            <consortium name="EnsemblMetazoa"/>
        </authorList>
    </citation>
    <scope>IDENTIFICATION</scope>
</reference>
<dbReference type="InterPro" id="IPR050122">
    <property type="entry name" value="RTK"/>
</dbReference>
<evidence type="ECO:0000256" key="21">
    <source>
        <dbReference type="SAM" id="Phobius"/>
    </source>
</evidence>
<sequence>MSGTLSGSEPRSTTRAGALYRLELDSIIYWGRAQCNDLLGLALNLQNKPTSQSTTTNPADSLPENAVDGDRTTFSHTNNGPDQWWRVDLEAIYCLKKITIINRVDGGGYRLAGAVVRAGLDPSDFSQNTQIGDAVTSSQATNGAVIDFIADPIVSARYVSVQKTTGILSLAEVMVEEIQDTEETSSVAGGVDFTLVANPARLGATGDNDATLAAYKSPTDIAAAVSFGRQLTTGGSNDNLPAGSSGFYDANLGCAARLLSLPQGDGIDRTGVFYGTAALNGMATTIRTVILRKDGTIHTRPVLRTQTASIGESVTLQMEDVDSPSTDYRWKHNANSVQEWDGMLSMTIGNVSKTNEGIYSCFIDGEEDQQLHGFMRLIVRECAAGMWGPSSCQNTCRRCYNVGICDDKTGTCICAPGFSGEYCQQVHGRHVFGQNASHTCSDSTDPHNDACRGRLFCLPDPYGCSCAAGYMGLDCMQECTEGKYGADCKQTCHCSSGDSCEKDTGECTGNCVPPYFGSNCQCSTDNGVLGLKVLSDDPHQLQVSWQPDACVSGYILEYALTNRGQCEEIESPQRVPLPGPVDGQTTSHVITGLISRSTYMVYIRPQYSSTEGPDVSTSETTLRDDNPSVSPVVVTSYDSASITLSWREVYCANYSVQYALTNKDGCETIYPLNFIQHCQCSGTNSTVIPNLLVNSIYEMRVRAFVDGSEGILAQVSVPTGTKEPSAPPQQVTVTSTAKRSLTFSWNQPACGSRGGIITGYTYTLSGPGSQLILDVSTAEQVEIDGLIPFTDYSFQVAANNSVGFGPYSGVVVQRTDEAEPTVPLNVVIQNVDDVSITLQWSEPDPPQGIISNYNVRYWRSGQSGNPTVINDVVQLMHDITGLDTNVTYLVQVQAETSVGAGPWSAEVTATTYVGVPGPIQNIHWTDRTDSTITLDWEPLIQPRGQIQRYVVRHRNLSRPHSQVKTSTAVDDYSRIEVESPPFVKENLEPGTKYEFRVAAENQLFIGPDTVLEVYTKPQSDLPAPPQPISNQEDTTDTTVTISITTAVSGDDFIESYVVHVKKTRSSSVTRRDVLIPSHFEDSPNDYIAAELPKGGVPDKFVVGDTKMYGGYYNAPLQTGAVYNIRVGSVSKGNESEAYVAFSDPLTVTVQESSSGPNIAAIVLGVLFSVLFVICVVAFILWKKRIAARPRETATEMVLSENPKTAINKRESQRRHMDNTDPVAYENVGILPSWASKLEIKRGNLIIDDEILGKGNFGEVRAGGVRIRGRVTKAAIKTMKGSVSESTRDDFLKEIQTMAAIEPHPNIVGLLGACMHEAILYVALEFLPNGNLRDYLRSTRPKQQGADGSQDDVSPLTSSNLLKFSLDVAKGMEHLSNTGIIHRDLAARNILLSEDLTAKVSDFGLSRGEDIYVQKSSTRIPVRWLAIESLTRRVYKSKSDVWSFGILLWEIVTYGSTPYPGIESKSLAQRLLDGYRMPKPDNCADEIYDVMLKCWQEQPSNRPSFRKLVEILEEISSKPDANVYVSATVYENFVIKHDFDDN</sequence>
<dbReference type="InterPro" id="IPR013783">
    <property type="entry name" value="Ig-like_fold"/>
</dbReference>
<keyword evidence="28" id="KW-1185">Reference proteome</keyword>
<evidence type="ECO:0000256" key="4">
    <source>
        <dbReference type="ARBA" id="ARBA00022679"/>
    </source>
</evidence>
<dbReference type="InterPro" id="IPR006585">
    <property type="entry name" value="FTP1"/>
</dbReference>
<dbReference type="SMART" id="SM00181">
    <property type="entry name" value="EGF"/>
    <property type="match status" value="3"/>
</dbReference>
<evidence type="ECO:0000256" key="2">
    <source>
        <dbReference type="ARBA" id="ARBA00006692"/>
    </source>
</evidence>
<feature type="domain" description="Fibronectin type-III" evidence="26">
    <location>
        <begin position="628"/>
        <end position="724"/>
    </location>
</feature>
<evidence type="ECO:0000259" key="25">
    <source>
        <dbReference type="PROSITE" id="PS50835"/>
    </source>
</evidence>
<keyword evidence="16" id="KW-0393">Immunoglobulin domain</keyword>
<accession>A0A914ASM1</accession>
<dbReference type="SUPFAM" id="SSF49785">
    <property type="entry name" value="Galactose-binding domain-like"/>
    <property type="match status" value="1"/>
</dbReference>
<keyword evidence="19" id="KW-0067">ATP-binding</keyword>
<dbReference type="InterPro" id="IPR036179">
    <property type="entry name" value="Ig-like_dom_sf"/>
</dbReference>
<dbReference type="InterPro" id="IPR007110">
    <property type="entry name" value="Ig-like_dom"/>
</dbReference>
<organism evidence="27 28">
    <name type="scientific">Patiria miniata</name>
    <name type="common">Bat star</name>
    <name type="synonym">Asterina miniata</name>
    <dbReference type="NCBI Taxonomy" id="46514"/>
    <lineage>
        <taxon>Eukaryota</taxon>
        <taxon>Metazoa</taxon>
        <taxon>Echinodermata</taxon>
        <taxon>Eleutherozoa</taxon>
        <taxon>Asterozoa</taxon>
        <taxon>Asteroidea</taxon>
        <taxon>Valvatacea</taxon>
        <taxon>Valvatida</taxon>
        <taxon>Asterinidae</taxon>
        <taxon>Patiria</taxon>
    </lineage>
</organism>
<evidence type="ECO:0000256" key="6">
    <source>
        <dbReference type="ARBA" id="ARBA00022723"/>
    </source>
</evidence>
<dbReference type="FunFam" id="1.10.510.10:FF:000462">
    <property type="entry name" value="Receptor tyrosine kinase"/>
    <property type="match status" value="1"/>
</dbReference>
<dbReference type="OMA" id="WEDFIVE"/>
<feature type="domain" description="Fibronectin type-III" evidence="26">
    <location>
        <begin position="918"/>
        <end position="1019"/>
    </location>
</feature>
<comment type="catalytic activity">
    <reaction evidence="17">
        <text>L-tyrosyl-[protein] + ATP = O-phospho-L-tyrosyl-[protein] + ADP + H(+)</text>
        <dbReference type="Rhea" id="RHEA:10596"/>
        <dbReference type="Rhea" id="RHEA-COMP:10136"/>
        <dbReference type="Rhea" id="RHEA-COMP:20101"/>
        <dbReference type="ChEBI" id="CHEBI:15378"/>
        <dbReference type="ChEBI" id="CHEBI:30616"/>
        <dbReference type="ChEBI" id="CHEBI:46858"/>
        <dbReference type="ChEBI" id="CHEBI:61978"/>
        <dbReference type="ChEBI" id="CHEBI:456216"/>
        <dbReference type="EC" id="2.7.10.1"/>
    </reaction>
</comment>
<dbReference type="Pfam" id="PF07714">
    <property type="entry name" value="PK_Tyr_Ser-Thr"/>
    <property type="match status" value="1"/>
</dbReference>
<dbReference type="Gene3D" id="2.170.300.10">
    <property type="entry name" value="Tie2 ligand-binding domain superfamily"/>
    <property type="match status" value="1"/>
</dbReference>
<keyword evidence="19" id="KW-0547">Nucleotide-binding</keyword>
<feature type="domain" description="Fibronectin type-III" evidence="26">
    <location>
        <begin position="727"/>
        <end position="818"/>
    </location>
</feature>
<keyword evidence="8" id="KW-0677">Repeat</keyword>
<evidence type="ECO:0000256" key="3">
    <source>
        <dbReference type="ARBA" id="ARBA00011902"/>
    </source>
</evidence>
<feature type="compositionally biased region" description="Polar residues" evidence="20">
    <location>
        <begin position="608"/>
        <end position="620"/>
    </location>
</feature>
<keyword evidence="9" id="KW-0418">Kinase</keyword>
<comment type="caution">
    <text evidence="18">Lacks conserved residue(s) required for the propagation of feature annotation.</text>
</comment>
<dbReference type="InterPro" id="IPR000719">
    <property type="entry name" value="Prot_kinase_dom"/>
</dbReference>
<dbReference type="PROSITE" id="PS50853">
    <property type="entry name" value="FN3"/>
    <property type="match status" value="5"/>
</dbReference>
<dbReference type="SMART" id="SM00219">
    <property type="entry name" value="TyrKc"/>
    <property type="match status" value="1"/>
</dbReference>
<dbReference type="PROSITE" id="PS00109">
    <property type="entry name" value="PROTEIN_KINASE_TYR"/>
    <property type="match status" value="1"/>
</dbReference>
<keyword evidence="18" id="KW-0245">EGF-like domain</keyword>
<keyword evidence="12 21" id="KW-0472">Membrane</keyword>
<dbReference type="SUPFAM" id="SSF48726">
    <property type="entry name" value="Immunoglobulin"/>
    <property type="match status" value="1"/>
</dbReference>
<evidence type="ECO:0000256" key="18">
    <source>
        <dbReference type="PROSITE-ProRule" id="PRU00076"/>
    </source>
</evidence>
<dbReference type="InterPro" id="IPR008979">
    <property type="entry name" value="Galactose-bd-like_sf"/>
</dbReference>
<dbReference type="InterPro" id="IPR017441">
    <property type="entry name" value="Protein_kinase_ATP_BS"/>
</dbReference>
<evidence type="ECO:0000259" key="26">
    <source>
        <dbReference type="PROSITE" id="PS50853"/>
    </source>
</evidence>
<dbReference type="InterPro" id="IPR000742">
    <property type="entry name" value="EGF"/>
</dbReference>
<dbReference type="InterPro" id="IPR003961">
    <property type="entry name" value="FN3_dom"/>
</dbReference>
<dbReference type="OrthoDB" id="1668230at2759"/>
<dbReference type="FunFam" id="2.170.300.10:FF:000003">
    <property type="entry name" value="tyrosine-protein kinase receptor Tie-1 isoform X1"/>
    <property type="match status" value="1"/>
</dbReference>
<dbReference type="PROSITE" id="PS00022">
    <property type="entry name" value="EGF_1"/>
    <property type="match status" value="2"/>
</dbReference>
<evidence type="ECO:0000256" key="9">
    <source>
        <dbReference type="ARBA" id="ARBA00022777"/>
    </source>
</evidence>
<comment type="subcellular location">
    <subcellularLocation>
        <location evidence="1">Membrane</location>
        <topology evidence="1">Single-pass type I membrane protein</topology>
    </subcellularLocation>
</comment>
<evidence type="ECO:0000256" key="5">
    <source>
        <dbReference type="ARBA" id="ARBA00022692"/>
    </source>
</evidence>
<feature type="binding site" evidence="19">
    <location>
        <position position="1276"/>
    </location>
    <ligand>
        <name>ATP</name>
        <dbReference type="ChEBI" id="CHEBI:30616"/>
    </ligand>
</feature>
<keyword evidence="14" id="KW-0675">Receptor</keyword>
<dbReference type="CDD" id="cd00192">
    <property type="entry name" value="PTKc"/>
    <property type="match status" value="1"/>
</dbReference>
<feature type="domain" description="Protein kinase" evidence="22">
    <location>
        <begin position="1245"/>
        <end position="1514"/>
    </location>
</feature>
<evidence type="ECO:0000256" key="11">
    <source>
        <dbReference type="ARBA" id="ARBA00022989"/>
    </source>
</evidence>
<evidence type="ECO:0000313" key="27">
    <source>
        <dbReference type="EnsemblMetazoa" id="XP_038066663.1"/>
    </source>
</evidence>
<dbReference type="InterPro" id="IPR057598">
    <property type="entry name" value="Fn3_PTPRU"/>
</dbReference>
<evidence type="ECO:0000256" key="8">
    <source>
        <dbReference type="ARBA" id="ARBA00022737"/>
    </source>
</evidence>
<name>A0A914ASM1_PATMI</name>
<keyword evidence="13 18" id="KW-1015">Disulfide bond</keyword>
<feature type="domain" description="EGF-like" evidence="24">
    <location>
        <begin position="393"/>
        <end position="424"/>
    </location>
</feature>
<dbReference type="GO" id="GO:0005524">
    <property type="term" value="F:ATP binding"/>
    <property type="evidence" value="ECO:0007669"/>
    <property type="project" value="UniProtKB-UniRule"/>
</dbReference>
<protein>
    <recommendedName>
        <fullName evidence="3">receptor protein-tyrosine kinase</fullName>
        <ecNumber evidence="3">2.7.10.1</ecNumber>
    </recommendedName>
</protein>
<dbReference type="CDD" id="cd00063">
    <property type="entry name" value="FN3"/>
    <property type="match status" value="5"/>
</dbReference>
<dbReference type="Gene3D" id="2.60.40.10">
    <property type="entry name" value="Immunoglobulins"/>
    <property type="match status" value="6"/>
</dbReference>
<dbReference type="GO" id="GO:0043235">
    <property type="term" value="C:receptor complex"/>
    <property type="evidence" value="ECO:0007669"/>
    <property type="project" value="TreeGrafter"/>
</dbReference>
<dbReference type="PROSITE" id="PS01186">
    <property type="entry name" value="EGF_2"/>
    <property type="match status" value="1"/>
</dbReference>
<dbReference type="EC" id="2.7.10.1" evidence="3"/>
<keyword evidence="15" id="KW-0325">Glycoprotein</keyword>
<keyword evidence="7" id="KW-0732">Signal</keyword>
<dbReference type="SMART" id="SM00060">
    <property type="entry name" value="FN3"/>
    <property type="match status" value="6"/>
</dbReference>
<feature type="region of interest" description="Disordered" evidence="20">
    <location>
        <begin position="48"/>
        <end position="79"/>
    </location>
</feature>
<dbReference type="PROSITE" id="PS50011">
    <property type="entry name" value="PROTEIN_KINASE_DOM"/>
    <property type="match status" value="1"/>
</dbReference>
<dbReference type="PROSITE" id="PS00107">
    <property type="entry name" value="PROTEIN_KINASE_ATP"/>
    <property type="match status" value="1"/>
</dbReference>
<dbReference type="CDD" id="cd00054">
    <property type="entry name" value="EGF_CA"/>
    <property type="match status" value="1"/>
</dbReference>
<comment type="similarity">
    <text evidence="2">Belongs to the protein kinase superfamily. CAMK Ser/Thr protein kinase family.</text>
</comment>
<dbReference type="PROSITE" id="PS50835">
    <property type="entry name" value="IG_LIKE"/>
    <property type="match status" value="1"/>
</dbReference>
<dbReference type="Proteomes" id="UP000887568">
    <property type="component" value="Unplaced"/>
</dbReference>
<dbReference type="Pfam" id="PF00041">
    <property type="entry name" value="fn3"/>
    <property type="match status" value="3"/>
</dbReference>
<evidence type="ECO:0000256" key="1">
    <source>
        <dbReference type="ARBA" id="ARBA00004479"/>
    </source>
</evidence>
<dbReference type="SUPFAM" id="SSF56112">
    <property type="entry name" value="Protein kinase-like (PK-like)"/>
    <property type="match status" value="1"/>
</dbReference>
<evidence type="ECO:0000256" key="15">
    <source>
        <dbReference type="ARBA" id="ARBA00023180"/>
    </source>
</evidence>
<dbReference type="InterPro" id="IPR036116">
    <property type="entry name" value="FN3_sf"/>
</dbReference>
<dbReference type="Pfam" id="PF22633">
    <property type="entry name" value="F5_F8_type_C_2"/>
    <property type="match status" value="1"/>
</dbReference>
<evidence type="ECO:0000256" key="19">
    <source>
        <dbReference type="PROSITE-ProRule" id="PRU10141"/>
    </source>
</evidence>
<evidence type="ECO:0000259" key="24">
    <source>
        <dbReference type="PROSITE" id="PS50026"/>
    </source>
</evidence>
<keyword evidence="5 21" id="KW-0812">Transmembrane</keyword>
<dbReference type="GO" id="GO:0004714">
    <property type="term" value="F:transmembrane receptor protein tyrosine kinase activity"/>
    <property type="evidence" value="ECO:0007669"/>
    <property type="project" value="UniProtKB-EC"/>
</dbReference>
<dbReference type="InterPro" id="IPR003599">
    <property type="entry name" value="Ig_sub"/>
</dbReference>
<evidence type="ECO:0000256" key="7">
    <source>
        <dbReference type="ARBA" id="ARBA00022729"/>
    </source>
</evidence>
<feature type="domain" description="Ig-like" evidence="25">
    <location>
        <begin position="301"/>
        <end position="372"/>
    </location>
</feature>
<dbReference type="RefSeq" id="XP_038066663.1">
    <property type="nucleotide sequence ID" value="XM_038210735.1"/>
</dbReference>
<feature type="region of interest" description="Disordered" evidence="20">
    <location>
        <begin position="608"/>
        <end position="628"/>
    </location>
</feature>
<dbReference type="GO" id="GO:0005886">
    <property type="term" value="C:plasma membrane"/>
    <property type="evidence" value="ECO:0007669"/>
    <property type="project" value="TreeGrafter"/>
</dbReference>
<evidence type="ECO:0000256" key="17">
    <source>
        <dbReference type="ARBA" id="ARBA00051243"/>
    </source>
</evidence>
<dbReference type="PANTHER" id="PTHR24416:SF613">
    <property type="entry name" value="RECEPTOR PROTEIN-TYROSINE KINASE"/>
    <property type="match status" value="1"/>
</dbReference>
<evidence type="ECO:0000313" key="28">
    <source>
        <dbReference type="Proteomes" id="UP000887568"/>
    </source>
</evidence>
<keyword evidence="11 21" id="KW-1133">Transmembrane helix</keyword>
<proteinExistence type="inferred from homology"/>
<evidence type="ECO:0000256" key="10">
    <source>
        <dbReference type="ARBA" id="ARBA00022837"/>
    </source>
</evidence>
<dbReference type="GO" id="GO:0046872">
    <property type="term" value="F:metal ion binding"/>
    <property type="evidence" value="ECO:0007669"/>
    <property type="project" value="UniProtKB-KW"/>
</dbReference>
<feature type="domain" description="Fibronectin type-III" evidence="26">
    <location>
        <begin position="527"/>
        <end position="625"/>
    </location>
</feature>
<dbReference type="InterPro" id="IPR001245">
    <property type="entry name" value="Ser-Thr/Tyr_kinase_cat_dom"/>
</dbReference>
<dbReference type="PANTHER" id="PTHR24416">
    <property type="entry name" value="TYROSINE-PROTEIN KINASE RECEPTOR"/>
    <property type="match status" value="1"/>
</dbReference>
<feature type="compositionally biased region" description="Polar residues" evidence="20">
    <location>
        <begin position="48"/>
        <end position="59"/>
    </location>
</feature>